<reference evidence="1" key="2">
    <citation type="submission" date="2021-02" db="EMBL/GenBank/DDBJ databases">
        <authorList>
            <person name="Kimball J.A."/>
            <person name="Haas M.W."/>
            <person name="Macchietto M."/>
            <person name="Kono T."/>
            <person name="Duquette J."/>
            <person name="Shao M."/>
        </authorList>
    </citation>
    <scope>NUCLEOTIDE SEQUENCE</scope>
    <source>
        <tissue evidence="1">Fresh leaf tissue</tissue>
    </source>
</reference>
<dbReference type="AlphaFoldDB" id="A0A8J5VJB4"/>
<dbReference type="EMBL" id="JAAALK010000283">
    <property type="protein sequence ID" value="KAG8069885.1"/>
    <property type="molecule type" value="Genomic_DNA"/>
</dbReference>
<proteinExistence type="predicted"/>
<organism evidence="1 2">
    <name type="scientific">Zizania palustris</name>
    <name type="common">Northern wild rice</name>
    <dbReference type="NCBI Taxonomy" id="103762"/>
    <lineage>
        <taxon>Eukaryota</taxon>
        <taxon>Viridiplantae</taxon>
        <taxon>Streptophyta</taxon>
        <taxon>Embryophyta</taxon>
        <taxon>Tracheophyta</taxon>
        <taxon>Spermatophyta</taxon>
        <taxon>Magnoliopsida</taxon>
        <taxon>Liliopsida</taxon>
        <taxon>Poales</taxon>
        <taxon>Poaceae</taxon>
        <taxon>BOP clade</taxon>
        <taxon>Oryzoideae</taxon>
        <taxon>Oryzeae</taxon>
        <taxon>Zizaniinae</taxon>
        <taxon>Zizania</taxon>
    </lineage>
</organism>
<evidence type="ECO:0000313" key="1">
    <source>
        <dbReference type="EMBL" id="KAG8069885.1"/>
    </source>
</evidence>
<dbReference type="Proteomes" id="UP000729402">
    <property type="component" value="Unassembled WGS sequence"/>
</dbReference>
<comment type="caution">
    <text evidence="1">The sequence shown here is derived from an EMBL/GenBank/DDBJ whole genome shotgun (WGS) entry which is preliminary data.</text>
</comment>
<name>A0A8J5VJB4_ZIZPA</name>
<gene>
    <name evidence="1" type="ORF">GUJ93_ZPchr0006g42331</name>
</gene>
<accession>A0A8J5VJB4</accession>
<sequence length="82" mass="9824">MIMRLIMFQRAIVVVLKWVEGIMVEHLVINPLLYPRRLPRENLSIEGVWVTTIRWEIILITRDMINKVIVQQNLRDVVMDEL</sequence>
<protein>
    <submittedName>
        <fullName evidence="1">Uncharacterized protein</fullName>
    </submittedName>
</protein>
<keyword evidence="2" id="KW-1185">Reference proteome</keyword>
<reference evidence="1" key="1">
    <citation type="journal article" date="2021" name="bioRxiv">
        <title>Whole Genome Assembly and Annotation of Northern Wild Rice, Zizania palustris L., Supports a Whole Genome Duplication in the Zizania Genus.</title>
        <authorList>
            <person name="Haas M."/>
            <person name="Kono T."/>
            <person name="Macchietto M."/>
            <person name="Millas R."/>
            <person name="McGilp L."/>
            <person name="Shao M."/>
            <person name="Duquette J."/>
            <person name="Hirsch C.N."/>
            <person name="Kimball J."/>
        </authorList>
    </citation>
    <scope>NUCLEOTIDE SEQUENCE</scope>
    <source>
        <tissue evidence="1">Fresh leaf tissue</tissue>
    </source>
</reference>
<evidence type="ECO:0000313" key="2">
    <source>
        <dbReference type="Proteomes" id="UP000729402"/>
    </source>
</evidence>